<feature type="domain" description="N-acetyltransferase" evidence="1">
    <location>
        <begin position="10"/>
        <end position="163"/>
    </location>
</feature>
<evidence type="ECO:0000259" key="1">
    <source>
        <dbReference type="PROSITE" id="PS51186"/>
    </source>
</evidence>
<comment type="caution">
    <text evidence="2">The sequence shown here is derived from an EMBL/GenBank/DDBJ whole genome shotgun (WGS) entry which is preliminary data.</text>
</comment>
<dbReference type="SUPFAM" id="SSF55729">
    <property type="entry name" value="Acyl-CoA N-acyltransferases (Nat)"/>
    <property type="match status" value="1"/>
</dbReference>
<reference evidence="2 3" key="1">
    <citation type="submission" date="2021-01" db="EMBL/GenBank/DDBJ databases">
        <title>Genome Sequencing of Type Strains.</title>
        <authorList>
            <person name="Lemaire J.F."/>
            <person name="Inderbitzin P."/>
            <person name="Collins S.B."/>
            <person name="Wespe N."/>
            <person name="Knight-Connoni V."/>
        </authorList>
    </citation>
    <scope>NUCLEOTIDE SEQUENCE [LARGE SCALE GENOMIC DNA]</scope>
    <source>
        <strain evidence="2 3">DSM 14730</strain>
    </source>
</reference>
<evidence type="ECO:0000313" key="2">
    <source>
        <dbReference type="EMBL" id="MBN3544838.1"/>
    </source>
</evidence>
<protein>
    <submittedName>
        <fullName evidence="2">GNAT family N-acetyltransferase</fullName>
    </submittedName>
</protein>
<organism evidence="2 3">
    <name type="scientific">Fictibacillus barbaricus</name>
    <dbReference type="NCBI Taxonomy" id="182136"/>
    <lineage>
        <taxon>Bacteria</taxon>
        <taxon>Bacillati</taxon>
        <taxon>Bacillota</taxon>
        <taxon>Bacilli</taxon>
        <taxon>Bacillales</taxon>
        <taxon>Fictibacillaceae</taxon>
        <taxon>Fictibacillus</taxon>
    </lineage>
</organism>
<dbReference type="EMBL" id="JAFHKS010000042">
    <property type="protein sequence ID" value="MBN3544838.1"/>
    <property type="molecule type" value="Genomic_DNA"/>
</dbReference>
<sequence length="164" mass="18689">MGVIIVANLLEVRKYNKKDYKSVVHYSLPAEQALYTSMPIEVINTFLKDTYNQPFVICSGENIVGCFAFYTEASGNIYTSNQNAILLKSFSIDSRHQKKGYAYQALRMLPQIAAKFYPAKDEIILTVHETNEPAISLYKKAGFQYRGKNYNGEYGIEMIFHMGL</sequence>
<proteinExistence type="predicted"/>
<dbReference type="InterPro" id="IPR016181">
    <property type="entry name" value="Acyl_CoA_acyltransferase"/>
</dbReference>
<dbReference type="Proteomes" id="UP001319060">
    <property type="component" value="Unassembled WGS sequence"/>
</dbReference>
<accession>A0ABS2Z9I1</accession>
<dbReference type="PROSITE" id="PS51186">
    <property type="entry name" value="GNAT"/>
    <property type="match status" value="1"/>
</dbReference>
<dbReference type="Gene3D" id="3.40.630.30">
    <property type="match status" value="1"/>
</dbReference>
<dbReference type="InterPro" id="IPR000182">
    <property type="entry name" value="GNAT_dom"/>
</dbReference>
<keyword evidence="3" id="KW-1185">Reference proteome</keyword>
<name>A0ABS2Z9I1_9BACL</name>
<evidence type="ECO:0000313" key="3">
    <source>
        <dbReference type="Proteomes" id="UP001319060"/>
    </source>
</evidence>
<gene>
    <name evidence="2" type="ORF">JYA64_06010</name>
</gene>
<dbReference type="Pfam" id="PF00583">
    <property type="entry name" value="Acetyltransf_1"/>
    <property type="match status" value="1"/>
</dbReference>